<dbReference type="EnsemblPlants" id="KEH25582">
    <property type="protein sequence ID" value="KEH25582"/>
    <property type="gene ID" value="MTR_6g027960"/>
</dbReference>
<sequence length="62" mass="7151">MVAIGSDDSPSPSHCRKRKKLMKLQEEEDDYITENKEKEEEHPPLEDAKPIGALLGFPEWEK</sequence>
<evidence type="ECO:0000313" key="2">
    <source>
        <dbReference type="EMBL" id="KEH25582.1"/>
    </source>
</evidence>
<dbReference type="EMBL" id="CM001222">
    <property type="protein sequence ID" value="KEH25582.1"/>
    <property type="molecule type" value="Genomic_DNA"/>
</dbReference>
<reference evidence="2 4" key="2">
    <citation type="journal article" date="2014" name="BMC Genomics">
        <title>An improved genome release (version Mt4.0) for the model legume Medicago truncatula.</title>
        <authorList>
            <person name="Tang H."/>
            <person name="Krishnakumar V."/>
            <person name="Bidwell S."/>
            <person name="Rosen B."/>
            <person name="Chan A."/>
            <person name="Zhou S."/>
            <person name="Gentzbittel L."/>
            <person name="Childs K.L."/>
            <person name="Yandell M."/>
            <person name="Gundlach H."/>
            <person name="Mayer K.F."/>
            <person name="Schwartz D.C."/>
            <person name="Town C.D."/>
        </authorList>
    </citation>
    <scope>GENOME REANNOTATION</scope>
    <source>
        <strain evidence="2">A17</strain>
        <strain evidence="3 4">cv. Jemalong A17</strain>
    </source>
</reference>
<protein>
    <submittedName>
        <fullName evidence="2 3">Uncharacterized protein</fullName>
    </submittedName>
</protein>
<dbReference type="HOGENOM" id="CLU_2907491_0_0_1"/>
<feature type="region of interest" description="Disordered" evidence="1">
    <location>
        <begin position="1"/>
        <end position="62"/>
    </location>
</feature>
<gene>
    <name evidence="2" type="ordered locus">MTR_6g027960</name>
</gene>
<dbReference type="Proteomes" id="UP000002051">
    <property type="component" value="Chromosome 6"/>
</dbReference>
<name>A0A072U7C7_MEDTR</name>
<dbReference type="AlphaFoldDB" id="A0A072U7C7"/>
<organism evidence="2 4">
    <name type="scientific">Medicago truncatula</name>
    <name type="common">Barrel medic</name>
    <name type="synonym">Medicago tribuloides</name>
    <dbReference type="NCBI Taxonomy" id="3880"/>
    <lineage>
        <taxon>Eukaryota</taxon>
        <taxon>Viridiplantae</taxon>
        <taxon>Streptophyta</taxon>
        <taxon>Embryophyta</taxon>
        <taxon>Tracheophyta</taxon>
        <taxon>Spermatophyta</taxon>
        <taxon>Magnoliopsida</taxon>
        <taxon>eudicotyledons</taxon>
        <taxon>Gunneridae</taxon>
        <taxon>Pentapetalae</taxon>
        <taxon>rosids</taxon>
        <taxon>fabids</taxon>
        <taxon>Fabales</taxon>
        <taxon>Fabaceae</taxon>
        <taxon>Papilionoideae</taxon>
        <taxon>50 kb inversion clade</taxon>
        <taxon>NPAAA clade</taxon>
        <taxon>Hologalegina</taxon>
        <taxon>IRL clade</taxon>
        <taxon>Trifolieae</taxon>
        <taxon>Medicago</taxon>
    </lineage>
</organism>
<reference evidence="2 4" key="1">
    <citation type="journal article" date="2011" name="Nature">
        <title>The Medicago genome provides insight into the evolution of rhizobial symbioses.</title>
        <authorList>
            <person name="Young N.D."/>
            <person name="Debelle F."/>
            <person name="Oldroyd G.E."/>
            <person name="Geurts R."/>
            <person name="Cannon S.B."/>
            <person name="Udvardi M.K."/>
            <person name="Benedito V.A."/>
            <person name="Mayer K.F."/>
            <person name="Gouzy J."/>
            <person name="Schoof H."/>
            <person name="Van de Peer Y."/>
            <person name="Proost S."/>
            <person name="Cook D.R."/>
            <person name="Meyers B.C."/>
            <person name="Spannagl M."/>
            <person name="Cheung F."/>
            <person name="De Mita S."/>
            <person name="Krishnakumar V."/>
            <person name="Gundlach H."/>
            <person name="Zhou S."/>
            <person name="Mudge J."/>
            <person name="Bharti A.K."/>
            <person name="Murray J.D."/>
            <person name="Naoumkina M.A."/>
            <person name="Rosen B."/>
            <person name="Silverstein K.A."/>
            <person name="Tang H."/>
            <person name="Rombauts S."/>
            <person name="Zhao P.X."/>
            <person name="Zhou P."/>
            <person name="Barbe V."/>
            <person name="Bardou P."/>
            <person name="Bechner M."/>
            <person name="Bellec A."/>
            <person name="Berger A."/>
            <person name="Berges H."/>
            <person name="Bidwell S."/>
            <person name="Bisseling T."/>
            <person name="Choisne N."/>
            <person name="Couloux A."/>
            <person name="Denny R."/>
            <person name="Deshpande S."/>
            <person name="Dai X."/>
            <person name="Doyle J.J."/>
            <person name="Dudez A.M."/>
            <person name="Farmer A.D."/>
            <person name="Fouteau S."/>
            <person name="Franken C."/>
            <person name="Gibelin C."/>
            <person name="Gish J."/>
            <person name="Goldstein S."/>
            <person name="Gonzalez A.J."/>
            <person name="Green P.J."/>
            <person name="Hallab A."/>
            <person name="Hartog M."/>
            <person name="Hua A."/>
            <person name="Humphray S.J."/>
            <person name="Jeong D.H."/>
            <person name="Jing Y."/>
            <person name="Jocker A."/>
            <person name="Kenton S.M."/>
            <person name="Kim D.J."/>
            <person name="Klee K."/>
            <person name="Lai H."/>
            <person name="Lang C."/>
            <person name="Lin S."/>
            <person name="Macmil S.L."/>
            <person name="Magdelenat G."/>
            <person name="Matthews L."/>
            <person name="McCorrison J."/>
            <person name="Monaghan E.L."/>
            <person name="Mun J.H."/>
            <person name="Najar F.Z."/>
            <person name="Nicholson C."/>
            <person name="Noirot C."/>
            <person name="O'Bleness M."/>
            <person name="Paule C.R."/>
            <person name="Poulain J."/>
            <person name="Prion F."/>
            <person name="Qin B."/>
            <person name="Qu C."/>
            <person name="Retzel E.F."/>
            <person name="Riddle C."/>
            <person name="Sallet E."/>
            <person name="Samain S."/>
            <person name="Samson N."/>
            <person name="Sanders I."/>
            <person name="Saurat O."/>
            <person name="Scarpelli C."/>
            <person name="Schiex T."/>
            <person name="Segurens B."/>
            <person name="Severin A.J."/>
            <person name="Sherrier D.J."/>
            <person name="Shi R."/>
            <person name="Sims S."/>
            <person name="Singer S.R."/>
            <person name="Sinharoy S."/>
            <person name="Sterck L."/>
            <person name="Viollet A."/>
            <person name="Wang B.B."/>
            <person name="Wang K."/>
            <person name="Wang M."/>
            <person name="Wang X."/>
            <person name="Warfsmann J."/>
            <person name="Weissenbach J."/>
            <person name="White D.D."/>
            <person name="White J.D."/>
            <person name="Wiley G.B."/>
            <person name="Wincker P."/>
            <person name="Xing Y."/>
            <person name="Yang L."/>
            <person name="Yao Z."/>
            <person name="Ying F."/>
            <person name="Zhai J."/>
            <person name="Zhou L."/>
            <person name="Zuber A."/>
            <person name="Denarie J."/>
            <person name="Dixon R.A."/>
            <person name="May G.D."/>
            <person name="Schwartz D.C."/>
            <person name="Rogers J."/>
            <person name="Quetier F."/>
            <person name="Town C.D."/>
            <person name="Roe B.A."/>
        </authorList>
    </citation>
    <scope>NUCLEOTIDE SEQUENCE [LARGE SCALE GENOMIC DNA]</scope>
    <source>
        <strain evidence="2">A17</strain>
        <strain evidence="3 4">cv. Jemalong A17</strain>
    </source>
</reference>
<accession>A0A072U7C7</accession>
<feature type="compositionally biased region" description="Basic and acidic residues" evidence="1">
    <location>
        <begin position="33"/>
        <end position="49"/>
    </location>
</feature>
<proteinExistence type="predicted"/>
<evidence type="ECO:0000256" key="1">
    <source>
        <dbReference type="SAM" id="MobiDB-lite"/>
    </source>
</evidence>
<evidence type="ECO:0000313" key="4">
    <source>
        <dbReference type="Proteomes" id="UP000002051"/>
    </source>
</evidence>
<keyword evidence="4" id="KW-1185">Reference proteome</keyword>
<evidence type="ECO:0000313" key="3">
    <source>
        <dbReference type="EnsemblPlants" id="KEH25582"/>
    </source>
</evidence>
<reference evidence="3" key="3">
    <citation type="submission" date="2015-04" db="UniProtKB">
        <authorList>
            <consortium name="EnsemblPlants"/>
        </authorList>
    </citation>
    <scope>IDENTIFICATION</scope>
    <source>
        <strain evidence="3">cv. Jemalong A17</strain>
    </source>
</reference>